<gene>
    <name evidence="2" type="ORF">HNR05_000417</name>
</gene>
<name>A0A7Z0EBK0_9MICO</name>
<dbReference type="InterPro" id="IPR013332">
    <property type="entry name" value="KPR_N"/>
</dbReference>
<accession>A0A7Z0EBK0</accession>
<dbReference type="GO" id="GO:0008677">
    <property type="term" value="F:2-dehydropantoate 2-reductase activity"/>
    <property type="evidence" value="ECO:0007669"/>
    <property type="project" value="UniProtKB-EC"/>
</dbReference>
<keyword evidence="2" id="KW-0560">Oxidoreductase</keyword>
<dbReference type="InterPro" id="IPR036291">
    <property type="entry name" value="NAD(P)-bd_dom_sf"/>
</dbReference>
<dbReference type="Pfam" id="PF02558">
    <property type="entry name" value="ApbA"/>
    <property type="match status" value="1"/>
</dbReference>
<sequence>MSASPHWLQEQRVENGGDDISADRAVPTPDDTAVVPGTTGFVPGGDVRILIFGAGVIGRIYATRLLSAGHDVSILSRGAALDEIRTQGIRLVRGGVEDLRGFPRVVEAAAEAGRTDLVFVAVRLDQVDAALRSLGALDADAVASLINLPLGTDRLLKTIGADRFVPAFPGVAGRLDDQGTVHYVQVVQQPTIVGPGRASDTVVSALKSAGFPVAMPKDMDAWLATHAIFISAFESALAAVSGDSHALASDSHAVRGLVLAVREGFTALRSRGVSITPAALRIIFQTMPAQFATHYWSRQLDGELGRLALAPHTIASRHSELPVLQRDVRSLLGGAVPPRLERLFTDSR</sequence>
<evidence type="ECO:0000313" key="3">
    <source>
        <dbReference type="Proteomes" id="UP000537260"/>
    </source>
</evidence>
<dbReference type="EC" id="1.1.1.169" evidence="2"/>
<dbReference type="Gene3D" id="3.40.50.720">
    <property type="entry name" value="NAD(P)-binding Rossmann-like Domain"/>
    <property type="match status" value="1"/>
</dbReference>
<proteinExistence type="predicted"/>
<protein>
    <submittedName>
        <fullName evidence="2">2-dehydropantoate 2-reductase</fullName>
        <ecNumber evidence="2">1.1.1.169</ecNumber>
    </submittedName>
</protein>
<keyword evidence="3" id="KW-1185">Reference proteome</keyword>
<organism evidence="2 3">
    <name type="scientific">Glaciibacter psychrotolerans</name>
    <dbReference type="NCBI Taxonomy" id="670054"/>
    <lineage>
        <taxon>Bacteria</taxon>
        <taxon>Bacillati</taxon>
        <taxon>Actinomycetota</taxon>
        <taxon>Actinomycetes</taxon>
        <taxon>Micrococcales</taxon>
        <taxon>Microbacteriaceae</taxon>
        <taxon>Glaciibacter</taxon>
    </lineage>
</organism>
<reference evidence="2 3" key="1">
    <citation type="submission" date="2020-07" db="EMBL/GenBank/DDBJ databases">
        <title>Sequencing the genomes of 1000 actinobacteria strains.</title>
        <authorList>
            <person name="Klenk H.-P."/>
        </authorList>
    </citation>
    <scope>NUCLEOTIDE SEQUENCE [LARGE SCALE GENOMIC DNA]</scope>
    <source>
        <strain evidence="2 3">LI1</strain>
    </source>
</reference>
<dbReference type="RefSeq" id="WP_179577506.1">
    <property type="nucleotide sequence ID" value="NZ_JACCFM010000001.1"/>
</dbReference>
<evidence type="ECO:0000313" key="2">
    <source>
        <dbReference type="EMBL" id="NYJ18626.1"/>
    </source>
</evidence>
<dbReference type="EMBL" id="JACCFM010000001">
    <property type="protein sequence ID" value="NYJ18626.1"/>
    <property type="molecule type" value="Genomic_DNA"/>
</dbReference>
<evidence type="ECO:0000259" key="1">
    <source>
        <dbReference type="Pfam" id="PF02558"/>
    </source>
</evidence>
<dbReference type="SUPFAM" id="SSF51735">
    <property type="entry name" value="NAD(P)-binding Rossmann-fold domains"/>
    <property type="match status" value="1"/>
</dbReference>
<dbReference type="Proteomes" id="UP000537260">
    <property type="component" value="Unassembled WGS sequence"/>
</dbReference>
<comment type="caution">
    <text evidence="2">The sequence shown here is derived from an EMBL/GenBank/DDBJ whole genome shotgun (WGS) entry which is preliminary data.</text>
</comment>
<dbReference type="AlphaFoldDB" id="A0A7Z0EBK0"/>
<feature type="domain" description="Ketopantoate reductase N-terminal" evidence="1">
    <location>
        <begin position="49"/>
        <end position="195"/>
    </location>
</feature>